<protein>
    <submittedName>
        <fullName evidence="1">Uncharacterized protein</fullName>
    </submittedName>
</protein>
<name>A0A6C0EJ16_9ZZZZ</name>
<evidence type="ECO:0000313" key="1">
    <source>
        <dbReference type="EMBL" id="QHT28423.1"/>
    </source>
</evidence>
<proteinExistence type="predicted"/>
<sequence length="88" mass="10199">MDNEFIIVVIYNSHAVSWECISKDASISDFKNLILTKYVLPEKMMIEIDDVYVPISDHISLLNMMGDVKCLQIRVDTQPRITKLVLRK</sequence>
<accession>A0A6C0EJ16</accession>
<dbReference type="EMBL" id="MN738857">
    <property type="protein sequence ID" value="QHT28423.1"/>
    <property type="molecule type" value="Genomic_DNA"/>
</dbReference>
<organism evidence="1">
    <name type="scientific">viral metagenome</name>
    <dbReference type="NCBI Taxonomy" id="1070528"/>
    <lineage>
        <taxon>unclassified sequences</taxon>
        <taxon>metagenomes</taxon>
        <taxon>organismal metagenomes</taxon>
    </lineage>
</organism>
<reference evidence="1" key="1">
    <citation type="journal article" date="2020" name="Nature">
        <title>Giant virus diversity and host interactions through global metagenomics.</title>
        <authorList>
            <person name="Schulz F."/>
            <person name="Roux S."/>
            <person name="Paez-Espino D."/>
            <person name="Jungbluth S."/>
            <person name="Walsh D.A."/>
            <person name="Denef V.J."/>
            <person name="McMahon K.D."/>
            <person name="Konstantinidis K.T."/>
            <person name="Eloe-Fadrosh E.A."/>
            <person name="Kyrpides N.C."/>
            <person name="Woyke T."/>
        </authorList>
    </citation>
    <scope>NUCLEOTIDE SEQUENCE</scope>
    <source>
        <strain evidence="1">GVMAG-M-3300001348-25</strain>
    </source>
</reference>
<dbReference type="AlphaFoldDB" id="A0A6C0EJ16"/>